<dbReference type="Proteomes" id="UP001168821">
    <property type="component" value="Unassembled WGS sequence"/>
</dbReference>
<proteinExistence type="predicted"/>
<dbReference type="PANTHER" id="PTHR22948:SF76">
    <property type="entry name" value="FI20010P1-RELATED"/>
    <property type="match status" value="1"/>
</dbReference>
<name>A0AA38I7W8_9CUCU</name>
<dbReference type="InterPro" id="IPR035437">
    <property type="entry name" value="SNase_OB-fold_sf"/>
</dbReference>
<dbReference type="SUPFAM" id="SSF63748">
    <property type="entry name" value="Tudor/PWWP/MBT"/>
    <property type="match status" value="1"/>
</dbReference>
<organism evidence="2 3">
    <name type="scientific">Zophobas morio</name>
    <dbReference type="NCBI Taxonomy" id="2755281"/>
    <lineage>
        <taxon>Eukaryota</taxon>
        <taxon>Metazoa</taxon>
        <taxon>Ecdysozoa</taxon>
        <taxon>Arthropoda</taxon>
        <taxon>Hexapoda</taxon>
        <taxon>Insecta</taxon>
        <taxon>Pterygota</taxon>
        <taxon>Neoptera</taxon>
        <taxon>Endopterygota</taxon>
        <taxon>Coleoptera</taxon>
        <taxon>Polyphaga</taxon>
        <taxon>Cucujiformia</taxon>
        <taxon>Tenebrionidae</taxon>
        <taxon>Zophobas</taxon>
    </lineage>
</organism>
<comment type="caution">
    <text evidence="2">The sequence shown here is derived from an EMBL/GenBank/DDBJ whole genome shotgun (WGS) entry which is preliminary data.</text>
</comment>
<dbReference type="PANTHER" id="PTHR22948">
    <property type="entry name" value="TUDOR DOMAIN CONTAINING PROTEIN"/>
    <property type="match status" value="1"/>
</dbReference>
<protein>
    <recommendedName>
        <fullName evidence="1">Tudor domain-containing protein</fullName>
    </recommendedName>
</protein>
<dbReference type="InterPro" id="IPR050621">
    <property type="entry name" value="Tudor_domain_containing"/>
</dbReference>
<dbReference type="GO" id="GO:0005737">
    <property type="term" value="C:cytoplasm"/>
    <property type="evidence" value="ECO:0007669"/>
    <property type="project" value="UniProtKB-ARBA"/>
</dbReference>
<dbReference type="AlphaFoldDB" id="A0AA38I7W8"/>
<dbReference type="EMBL" id="JALNTZ010000005">
    <property type="protein sequence ID" value="KAJ3650611.1"/>
    <property type="molecule type" value="Genomic_DNA"/>
</dbReference>
<dbReference type="PROSITE" id="PS50304">
    <property type="entry name" value="TUDOR"/>
    <property type="match status" value="1"/>
</dbReference>
<dbReference type="SMART" id="SM00333">
    <property type="entry name" value="TUDOR"/>
    <property type="match status" value="1"/>
</dbReference>
<evidence type="ECO:0000259" key="1">
    <source>
        <dbReference type="PROSITE" id="PS50304"/>
    </source>
</evidence>
<dbReference type="InterPro" id="IPR002999">
    <property type="entry name" value="Tudor"/>
</dbReference>
<gene>
    <name evidence="2" type="ORF">Zmor_016699</name>
</gene>
<dbReference type="Gene3D" id="2.30.30.140">
    <property type="match status" value="1"/>
</dbReference>
<reference evidence="2" key="1">
    <citation type="journal article" date="2023" name="G3 (Bethesda)">
        <title>Whole genome assemblies of Zophobas morio and Tenebrio molitor.</title>
        <authorList>
            <person name="Kaur S."/>
            <person name="Stinson S.A."/>
            <person name="diCenzo G.C."/>
        </authorList>
    </citation>
    <scope>NUCLEOTIDE SEQUENCE</scope>
    <source>
        <strain evidence="2">QUZm001</strain>
    </source>
</reference>
<keyword evidence="3" id="KW-1185">Reference proteome</keyword>
<accession>A0AA38I7W8</accession>
<evidence type="ECO:0000313" key="3">
    <source>
        <dbReference type="Proteomes" id="UP001168821"/>
    </source>
</evidence>
<feature type="domain" description="Tudor" evidence="1">
    <location>
        <begin position="75"/>
        <end position="136"/>
    </location>
</feature>
<dbReference type="Gene3D" id="2.40.50.90">
    <property type="match status" value="1"/>
</dbReference>
<sequence>MGSDDLFYVDQKPIPTCFTKCNFNPGQPINFKVSHIYDPSKFWIVVKFQELEIFQKHLFQYYYLNRNKYKMPTDNLQLDMPCVAFTDGNYYRGRIVGLPQDLWDQNQVHVFFIDYGSLQLVDYNNIFYMSVKHCEVPQFSVRASLAQVRPKNSHCQWTVADVTEFSNLLSDKVLAGVVENVYREREVVEVACRERGVGAAVHDTLVAQQRTQYRDEELKSGKKMPPPEPKYFCAHVCPSHEAIESGKVPTSLSDAEFQVMVAPFSPIVTRYYQVKDA</sequence>
<dbReference type="Pfam" id="PF00567">
    <property type="entry name" value="TUDOR"/>
    <property type="match status" value="1"/>
</dbReference>
<evidence type="ECO:0000313" key="2">
    <source>
        <dbReference type="EMBL" id="KAJ3650611.1"/>
    </source>
</evidence>